<keyword evidence="2" id="KW-1185">Reference proteome</keyword>
<proteinExistence type="predicted"/>
<gene>
    <name evidence="1" type="ORF">ROHU_013955</name>
</gene>
<sequence>MFLASVLSISASIPGGSPYQCFLPSQRVDPLVVLDVDHKEDKKAGPVGAYWLSSVSRYHPCQSEASPTHEEDIGSEGLTQMTQIDWRIPDIAVELNDACLDRIHRCRKMYGTPVSTRKPQQLGRLFK</sequence>
<evidence type="ECO:0000313" key="1">
    <source>
        <dbReference type="EMBL" id="RXN38023.1"/>
    </source>
</evidence>
<dbReference type="EMBL" id="QBIY01005206">
    <property type="protein sequence ID" value="RXN38023.1"/>
    <property type="molecule type" value="Genomic_DNA"/>
</dbReference>
<name>A0A498P1F4_LABRO</name>
<protein>
    <submittedName>
        <fullName evidence="1">Uncharacterized protein</fullName>
    </submittedName>
</protein>
<accession>A0A498P1F4</accession>
<comment type="caution">
    <text evidence="1">The sequence shown here is derived from an EMBL/GenBank/DDBJ whole genome shotgun (WGS) entry which is preliminary data.</text>
</comment>
<organism evidence="1 2">
    <name type="scientific">Labeo rohita</name>
    <name type="common">Indian major carp</name>
    <name type="synonym">Cyprinus rohita</name>
    <dbReference type="NCBI Taxonomy" id="84645"/>
    <lineage>
        <taxon>Eukaryota</taxon>
        <taxon>Metazoa</taxon>
        <taxon>Chordata</taxon>
        <taxon>Craniata</taxon>
        <taxon>Vertebrata</taxon>
        <taxon>Euteleostomi</taxon>
        <taxon>Actinopterygii</taxon>
        <taxon>Neopterygii</taxon>
        <taxon>Teleostei</taxon>
        <taxon>Ostariophysi</taxon>
        <taxon>Cypriniformes</taxon>
        <taxon>Cyprinidae</taxon>
        <taxon>Labeoninae</taxon>
        <taxon>Labeonini</taxon>
        <taxon>Labeo</taxon>
    </lineage>
</organism>
<dbReference type="Proteomes" id="UP000290572">
    <property type="component" value="Unassembled WGS sequence"/>
</dbReference>
<reference evidence="1 2" key="1">
    <citation type="submission" date="2018-03" db="EMBL/GenBank/DDBJ databases">
        <title>Draft genome sequence of Rohu Carp (Labeo rohita).</title>
        <authorList>
            <person name="Das P."/>
            <person name="Kushwaha B."/>
            <person name="Joshi C.G."/>
            <person name="Kumar D."/>
            <person name="Nagpure N.S."/>
            <person name="Sahoo L."/>
            <person name="Das S.P."/>
            <person name="Bit A."/>
            <person name="Patnaik S."/>
            <person name="Meher P.K."/>
            <person name="Jayasankar P."/>
            <person name="Koringa P.G."/>
            <person name="Patel N.V."/>
            <person name="Hinsu A.T."/>
            <person name="Kumar R."/>
            <person name="Pandey M."/>
            <person name="Agarwal S."/>
            <person name="Srivastava S."/>
            <person name="Singh M."/>
            <person name="Iquebal M.A."/>
            <person name="Jaiswal S."/>
            <person name="Angadi U.B."/>
            <person name="Kumar N."/>
            <person name="Raza M."/>
            <person name="Shah T.M."/>
            <person name="Rai A."/>
            <person name="Jena J.K."/>
        </authorList>
    </citation>
    <scope>NUCLEOTIDE SEQUENCE [LARGE SCALE GENOMIC DNA]</scope>
    <source>
        <strain evidence="1">DASCIFA01</strain>
        <tissue evidence="1">Testis</tissue>
    </source>
</reference>
<evidence type="ECO:0000313" key="2">
    <source>
        <dbReference type="Proteomes" id="UP000290572"/>
    </source>
</evidence>
<dbReference type="AlphaFoldDB" id="A0A498P1F4"/>